<evidence type="ECO:0000313" key="7">
    <source>
        <dbReference type="Proteomes" id="UP001210925"/>
    </source>
</evidence>
<evidence type="ECO:0000256" key="3">
    <source>
        <dbReference type="ARBA" id="ARBA00038335"/>
    </source>
</evidence>
<dbReference type="InterPro" id="IPR007148">
    <property type="entry name" value="SSU_processome_Utp12"/>
</dbReference>
<dbReference type="InterPro" id="IPR052414">
    <property type="entry name" value="U3_snoRNA-assoc_WDR"/>
</dbReference>
<feature type="region of interest" description="Disordered" evidence="4">
    <location>
        <begin position="524"/>
        <end position="553"/>
    </location>
</feature>
<dbReference type="GO" id="GO:0000462">
    <property type="term" value="P:maturation of SSU-rRNA from tricistronic rRNA transcript (SSU-rRNA, 5.8S rRNA, LSU-rRNA)"/>
    <property type="evidence" value="ECO:0007669"/>
    <property type="project" value="TreeGrafter"/>
</dbReference>
<dbReference type="InterPro" id="IPR036322">
    <property type="entry name" value="WD40_repeat_dom_sf"/>
</dbReference>
<protein>
    <submittedName>
        <fullName evidence="6">WD repeat-containing protein 43</fullName>
    </submittedName>
</protein>
<evidence type="ECO:0000259" key="5">
    <source>
        <dbReference type="Pfam" id="PF04003"/>
    </source>
</evidence>
<keyword evidence="2" id="KW-0539">Nucleus</keyword>
<name>A0AAD5Y588_9FUNG</name>
<evidence type="ECO:0000256" key="2">
    <source>
        <dbReference type="ARBA" id="ARBA00023242"/>
    </source>
</evidence>
<dbReference type="AlphaFoldDB" id="A0AAD5Y588"/>
<dbReference type="Proteomes" id="UP001210925">
    <property type="component" value="Unassembled WGS sequence"/>
</dbReference>
<dbReference type="EMBL" id="JADGKB010000140">
    <property type="protein sequence ID" value="KAJ3252472.1"/>
    <property type="molecule type" value="Genomic_DNA"/>
</dbReference>
<dbReference type="Pfam" id="PF04003">
    <property type="entry name" value="Utp12"/>
    <property type="match status" value="1"/>
</dbReference>
<gene>
    <name evidence="6" type="primary">WDR43</name>
    <name evidence="6" type="ORF">HK103_001541</name>
</gene>
<keyword evidence="7" id="KW-1185">Reference proteome</keyword>
<evidence type="ECO:0000313" key="6">
    <source>
        <dbReference type="EMBL" id="KAJ3252472.1"/>
    </source>
</evidence>
<sequence length="553" mass="61301">MPANSKRAKVQQHLPTKVLNGFTVNKSHFALVTPSMDSFRIIVKNTSNQTITCDYTHPTPAVATSIAFGSHKNEHFLAVCTEAGSILIYSISEAILKYTLEAKHSSKLVDFCFSSDGKRGWSLDEDGAVFGWNIKKQITKTTYKSKINGARKVAVSASGDKLVIAGNQIEIVKLGEFTHEKTLSGHATQISQLLVTEKYIYSIAEDDRFISRWNYRATEENHEKNDPKLYVVDSTPKSISVGDDGALLSLLENGAVALWDVTPASAKGKPDGMIELNSENQEIMNAVFNGARVLLAYGSVFEFVLERVAYLKDKAIQKQIVLTRSSVGGTPKKSVGQNGIQVIGGNETARKTHTMENLVDEPTIEDQVKALIVDEPTETKQSSQLTVTQLLSQALHSGDVDMLEKALSVSNRKTIYGTVRGIHATQVIRLIDAVVVRIQKQPNRAIHLIEWLRAALTIHSSYLLSVPKLTRQLGSLHRMLEARQSVTSKLVKLSGRIDMVLSQMDVNVALEDEDVVVFDAETEMEQTELDDSEESQIESEEEYFEDEDEDMEE</sequence>
<proteinExistence type="inferred from homology"/>
<feature type="domain" description="Small-subunit processome Utp12" evidence="5">
    <location>
        <begin position="400"/>
        <end position="502"/>
    </location>
</feature>
<dbReference type="SUPFAM" id="SSF50978">
    <property type="entry name" value="WD40 repeat-like"/>
    <property type="match status" value="1"/>
</dbReference>
<evidence type="ECO:0000256" key="4">
    <source>
        <dbReference type="SAM" id="MobiDB-lite"/>
    </source>
</evidence>
<accession>A0AAD5Y588</accession>
<reference evidence="6" key="1">
    <citation type="submission" date="2020-05" db="EMBL/GenBank/DDBJ databases">
        <title>Phylogenomic resolution of chytrid fungi.</title>
        <authorList>
            <person name="Stajich J.E."/>
            <person name="Amses K."/>
            <person name="Simmons R."/>
            <person name="Seto K."/>
            <person name="Myers J."/>
            <person name="Bonds A."/>
            <person name="Quandt C.A."/>
            <person name="Barry K."/>
            <person name="Liu P."/>
            <person name="Grigoriev I."/>
            <person name="Longcore J.E."/>
            <person name="James T.Y."/>
        </authorList>
    </citation>
    <scope>NUCLEOTIDE SEQUENCE</scope>
    <source>
        <strain evidence="6">PLAUS21</strain>
    </source>
</reference>
<evidence type="ECO:0000256" key="1">
    <source>
        <dbReference type="ARBA" id="ARBA00004123"/>
    </source>
</evidence>
<dbReference type="PANTHER" id="PTHR44267:SF1">
    <property type="entry name" value="WD REPEAT-CONTAINING PROTEIN 43"/>
    <property type="match status" value="1"/>
</dbReference>
<dbReference type="Gene3D" id="2.130.10.10">
    <property type="entry name" value="YVTN repeat-like/Quinoprotein amine dehydrogenase"/>
    <property type="match status" value="1"/>
</dbReference>
<comment type="subcellular location">
    <subcellularLocation>
        <location evidence="1">Nucleus</location>
    </subcellularLocation>
</comment>
<comment type="caution">
    <text evidence="6">The sequence shown here is derived from an EMBL/GenBank/DDBJ whole genome shotgun (WGS) entry which is preliminary data.</text>
</comment>
<organism evidence="6 7">
    <name type="scientific">Boothiomyces macroporosus</name>
    <dbReference type="NCBI Taxonomy" id="261099"/>
    <lineage>
        <taxon>Eukaryota</taxon>
        <taxon>Fungi</taxon>
        <taxon>Fungi incertae sedis</taxon>
        <taxon>Chytridiomycota</taxon>
        <taxon>Chytridiomycota incertae sedis</taxon>
        <taxon>Chytridiomycetes</taxon>
        <taxon>Rhizophydiales</taxon>
        <taxon>Terramycetaceae</taxon>
        <taxon>Boothiomyces</taxon>
    </lineage>
</organism>
<dbReference type="InterPro" id="IPR015943">
    <property type="entry name" value="WD40/YVTN_repeat-like_dom_sf"/>
</dbReference>
<dbReference type="PANTHER" id="PTHR44267">
    <property type="entry name" value="WD REPEAT-CONTAINING PROTEIN 43"/>
    <property type="match status" value="1"/>
</dbReference>
<dbReference type="GO" id="GO:0005730">
    <property type="term" value="C:nucleolus"/>
    <property type="evidence" value="ECO:0007669"/>
    <property type="project" value="TreeGrafter"/>
</dbReference>
<comment type="similarity">
    <text evidence="3">Belongs to the UTP5 family.</text>
</comment>